<sequence>MSKHTIFVCSSCAFSLQQKDYLGQRGGKHLSDRLKELRANWQYKDEFIIQEVSCLSACNRPCAVAFAAPNKTTLMFGDLPPITSPSSILRFAEQYFASNDGLIKRQDRPEVLQKGILARIPPLPPLKTPIAPNGSNC</sequence>
<organism evidence="1 2">
    <name type="scientific">Dactylococcopsis salina (strain PCC 8305)</name>
    <name type="common">Myxobactron salinum</name>
    <dbReference type="NCBI Taxonomy" id="13035"/>
    <lineage>
        <taxon>Bacteria</taxon>
        <taxon>Bacillati</taxon>
        <taxon>Cyanobacteriota</taxon>
        <taxon>Cyanophyceae</taxon>
        <taxon>Nodosilineales</taxon>
        <taxon>Cymatolegaceae</taxon>
        <taxon>Dactylococcopsis</taxon>
    </lineage>
</organism>
<evidence type="ECO:0000313" key="2">
    <source>
        <dbReference type="Proteomes" id="UP000010482"/>
    </source>
</evidence>
<dbReference type="InterPro" id="IPR012863">
    <property type="entry name" value="DUF1636"/>
</dbReference>
<proteinExistence type="predicted"/>
<name>K9YYQ5_DACS8</name>
<dbReference type="OrthoDB" id="424426at2"/>
<dbReference type="AlphaFoldDB" id="K9YYQ5"/>
<dbReference type="Proteomes" id="UP000010482">
    <property type="component" value="Chromosome"/>
</dbReference>
<reference evidence="1" key="1">
    <citation type="submission" date="2012-04" db="EMBL/GenBank/DDBJ databases">
        <title>Finished genome of Dactylococcopsis salina PCC 8305.</title>
        <authorList>
            <consortium name="US DOE Joint Genome Institute"/>
            <person name="Gugger M."/>
            <person name="Coursin T."/>
            <person name="Rippka R."/>
            <person name="Tandeau De Marsac N."/>
            <person name="Huntemann M."/>
            <person name="Wei C.-L."/>
            <person name="Han J."/>
            <person name="Detter J.C."/>
            <person name="Han C."/>
            <person name="Tapia R."/>
            <person name="Daligault H."/>
            <person name="Chen A."/>
            <person name="Krypides N."/>
            <person name="Mavromatis K."/>
            <person name="Markowitz V."/>
            <person name="Szeto E."/>
            <person name="Ivanova N."/>
            <person name="Ovchinnikova G."/>
            <person name="Pagani I."/>
            <person name="Pati A."/>
            <person name="Goodwin L."/>
            <person name="Peters L."/>
            <person name="Pitluck S."/>
            <person name="Woyke T."/>
            <person name="Kerfeld C."/>
        </authorList>
    </citation>
    <scope>NUCLEOTIDE SEQUENCE [LARGE SCALE GENOMIC DNA]</scope>
    <source>
        <strain evidence="1">PCC 8305</strain>
    </source>
</reference>
<dbReference type="EMBL" id="CP003944">
    <property type="protein sequence ID" value="AFZ51223.1"/>
    <property type="molecule type" value="Genomic_DNA"/>
</dbReference>
<dbReference type="eggNOG" id="COG5469">
    <property type="taxonomic scope" value="Bacteria"/>
</dbReference>
<dbReference type="STRING" id="13035.Dacsa_2638"/>
<dbReference type="Gene3D" id="3.40.30.10">
    <property type="entry name" value="Glutaredoxin"/>
    <property type="match status" value="1"/>
</dbReference>
<dbReference type="HOGENOM" id="CLU_125446_2_0_3"/>
<accession>K9YYQ5</accession>
<dbReference type="RefSeq" id="WP_015230213.1">
    <property type="nucleotide sequence ID" value="NC_019780.1"/>
</dbReference>
<protein>
    <submittedName>
        <fullName evidence="1">Metal-binding protein</fullName>
    </submittedName>
</protein>
<dbReference type="Pfam" id="PF07845">
    <property type="entry name" value="DUF1636"/>
    <property type="match status" value="1"/>
</dbReference>
<dbReference type="KEGG" id="dsl:Dacsa_2638"/>
<dbReference type="PATRIC" id="fig|13035.3.peg.3010"/>
<keyword evidence="2" id="KW-1185">Reference proteome</keyword>
<gene>
    <name evidence="1" type="ORF">Dacsa_2638</name>
</gene>
<evidence type="ECO:0000313" key="1">
    <source>
        <dbReference type="EMBL" id="AFZ51223.1"/>
    </source>
</evidence>